<evidence type="ECO:0000256" key="9">
    <source>
        <dbReference type="ARBA" id="ARBA00023136"/>
    </source>
</evidence>
<dbReference type="Proteomes" id="UP001321473">
    <property type="component" value="Unassembled WGS sequence"/>
</dbReference>
<gene>
    <name evidence="14" type="ORF">V5799_013705</name>
</gene>
<dbReference type="InterPro" id="IPR001873">
    <property type="entry name" value="ENaC"/>
</dbReference>
<dbReference type="Pfam" id="PF00858">
    <property type="entry name" value="ASC"/>
    <property type="match status" value="1"/>
</dbReference>
<keyword evidence="15" id="KW-1185">Reference proteome</keyword>
<organism evidence="14 15">
    <name type="scientific">Amblyomma americanum</name>
    <name type="common">Lone star tick</name>
    <dbReference type="NCBI Taxonomy" id="6943"/>
    <lineage>
        <taxon>Eukaryota</taxon>
        <taxon>Metazoa</taxon>
        <taxon>Ecdysozoa</taxon>
        <taxon>Arthropoda</taxon>
        <taxon>Chelicerata</taxon>
        <taxon>Arachnida</taxon>
        <taxon>Acari</taxon>
        <taxon>Parasitiformes</taxon>
        <taxon>Ixodida</taxon>
        <taxon>Ixodoidea</taxon>
        <taxon>Ixodidae</taxon>
        <taxon>Amblyomminae</taxon>
        <taxon>Amblyomma</taxon>
    </lineage>
</organism>
<feature type="transmembrane region" description="Helical" evidence="13">
    <location>
        <begin position="115"/>
        <end position="135"/>
    </location>
</feature>
<comment type="similarity">
    <text evidence="2 12">Belongs to the amiloride-sensitive sodium channel (TC 1.A.6) family.</text>
</comment>
<dbReference type="PANTHER" id="PTHR11690">
    <property type="entry name" value="AMILORIDE-SENSITIVE SODIUM CHANNEL-RELATED"/>
    <property type="match status" value="1"/>
</dbReference>
<feature type="non-terminal residue" evidence="14">
    <location>
        <position position="1"/>
    </location>
</feature>
<keyword evidence="3 12" id="KW-0813">Transport</keyword>
<proteinExistence type="inferred from homology"/>
<comment type="subcellular location">
    <subcellularLocation>
        <location evidence="1">Membrane</location>
        <topology evidence="1">Multi-pass membrane protein</topology>
    </subcellularLocation>
</comment>
<evidence type="ECO:0000256" key="2">
    <source>
        <dbReference type="ARBA" id="ARBA00007193"/>
    </source>
</evidence>
<dbReference type="GO" id="GO:0015280">
    <property type="term" value="F:ligand-gated sodium channel activity"/>
    <property type="evidence" value="ECO:0007669"/>
    <property type="project" value="TreeGrafter"/>
</dbReference>
<dbReference type="GO" id="GO:0005886">
    <property type="term" value="C:plasma membrane"/>
    <property type="evidence" value="ECO:0007669"/>
    <property type="project" value="TreeGrafter"/>
</dbReference>
<dbReference type="PANTHER" id="PTHR11690:SF300">
    <property type="entry name" value="PICKPOCKET PROTEIN 19"/>
    <property type="match status" value="1"/>
</dbReference>
<evidence type="ECO:0000256" key="8">
    <source>
        <dbReference type="ARBA" id="ARBA00023065"/>
    </source>
</evidence>
<accession>A0AAQ4E555</accession>
<keyword evidence="5 12" id="KW-0812">Transmembrane</keyword>
<keyword evidence="9 13" id="KW-0472">Membrane</keyword>
<dbReference type="Gene3D" id="1.10.287.770">
    <property type="entry name" value="YojJ-like"/>
    <property type="match status" value="1"/>
</dbReference>
<dbReference type="AlphaFoldDB" id="A0AAQ4E555"/>
<keyword evidence="10 12" id="KW-0739">Sodium transport</keyword>
<sequence length="185" mass="20507">TCLQDCHIRLQTRHCGCVDPALGFAGPTGARACAPGSAGICVARLSQNNTLKVCRKKCRAPCKDTTYDVRLTGMGVASSKFLTNDEVKLFGLTIKFSSDTQKIFVYEPNLTIVEAFGYMGGYLGMWLGFSLLSMLKGLKEKILDFFFGSDRVTPIRISRDATKQDTVRATRLLQRRLQGFAKRSY</sequence>
<protein>
    <recommendedName>
        <fullName evidence="16">Amiloride-sensitive sodium channel</fullName>
    </recommendedName>
</protein>
<reference evidence="14 15" key="1">
    <citation type="journal article" date="2023" name="Arcadia Sci">
        <title>De novo assembly of a long-read Amblyomma americanum tick genome.</title>
        <authorList>
            <person name="Chou S."/>
            <person name="Poskanzer K.E."/>
            <person name="Rollins M."/>
            <person name="Thuy-Boun P.S."/>
        </authorList>
    </citation>
    <scope>NUCLEOTIDE SEQUENCE [LARGE SCALE GENOMIC DNA]</scope>
    <source>
        <strain evidence="14">F_SG_1</strain>
        <tissue evidence="14">Salivary glands</tissue>
    </source>
</reference>
<evidence type="ECO:0000256" key="12">
    <source>
        <dbReference type="RuleBase" id="RU000679"/>
    </source>
</evidence>
<evidence type="ECO:0000313" key="14">
    <source>
        <dbReference type="EMBL" id="KAK8769830.1"/>
    </source>
</evidence>
<evidence type="ECO:0000256" key="1">
    <source>
        <dbReference type="ARBA" id="ARBA00004141"/>
    </source>
</evidence>
<evidence type="ECO:0000256" key="13">
    <source>
        <dbReference type="SAM" id="Phobius"/>
    </source>
</evidence>
<evidence type="ECO:0000256" key="7">
    <source>
        <dbReference type="ARBA" id="ARBA00023053"/>
    </source>
</evidence>
<evidence type="ECO:0000256" key="11">
    <source>
        <dbReference type="ARBA" id="ARBA00023303"/>
    </source>
</evidence>
<dbReference type="EMBL" id="JARKHS020021994">
    <property type="protein sequence ID" value="KAK8769830.1"/>
    <property type="molecule type" value="Genomic_DNA"/>
</dbReference>
<keyword evidence="7" id="KW-0915">Sodium</keyword>
<keyword evidence="6 13" id="KW-1133">Transmembrane helix</keyword>
<evidence type="ECO:0008006" key="16">
    <source>
        <dbReference type="Google" id="ProtNLM"/>
    </source>
</evidence>
<evidence type="ECO:0000256" key="6">
    <source>
        <dbReference type="ARBA" id="ARBA00022989"/>
    </source>
</evidence>
<evidence type="ECO:0000256" key="3">
    <source>
        <dbReference type="ARBA" id="ARBA00022448"/>
    </source>
</evidence>
<evidence type="ECO:0000256" key="10">
    <source>
        <dbReference type="ARBA" id="ARBA00023201"/>
    </source>
</evidence>
<evidence type="ECO:0000256" key="4">
    <source>
        <dbReference type="ARBA" id="ARBA00022461"/>
    </source>
</evidence>
<evidence type="ECO:0000313" key="15">
    <source>
        <dbReference type="Proteomes" id="UP001321473"/>
    </source>
</evidence>
<keyword evidence="4 12" id="KW-0894">Sodium channel</keyword>
<name>A0AAQ4E555_AMBAM</name>
<comment type="caution">
    <text evidence="14">The sequence shown here is derived from an EMBL/GenBank/DDBJ whole genome shotgun (WGS) entry which is preliminary data.</text>
</comment>
<keyword evidence="11 12" id="KW-0407">Ion channel</keyword>
<keyword evidence="8 12" id="KW-0406">Ion transport</keyword>
<evidence type="ECO:0000256" key="5">
    <source>
        <dbReference type="ARBA" id="ARBA00022692"/>
    </source>
</evidence>